<evidence type="ECO:0000313" key="1">
    <source>
        <dbReference type="EMBL" id="KAK4797061.1"/>
    </source>
</evidence>
<keyword evidence="2" id="KW-1185">Reference proteome</keyword>
<gene>
    <name evidence="1" type="ORF">SAY86_029387</name>
</gene>
<evidence type="ECO:0000313" key="2">
    <source>
        <dbReference type="Proteomes" id="UP001346149"/>
    </source>
</evidence>
<reference evidence="1 2" key="1">
    <citation type="journal article" date="2023" name="Hortic Res">
        <title>Pangenome of water caltrop reveals structural variations and asymmetric subgenome divergence after allopolyploidization.</title>
        <authorList>
            <person name="Zhang X."/>
            <person name="Chen Y."/>
            <person name="Wang L."/>
            <person name="Yuan Y."/>
            <person name="Fang M."/>
            <person name="Shi L."/>
            <person name="Lu R."/>
            <person name="Comes H.P."/>
            <person name="Ma Y."/>
            <person name="Chen Y."/>
            <person name="Huang G."/>
            <person name="Zhou Y."/>
            <person name="Zheng Z."/>
            <person name="Qiu Y."/>
        </authorList>
    </citation>
    <scope>NUCLEOTIDE SEQUENCE [LARGE SCALE GENOMIC DNA]</scope>
    <source>
        <strain evidence="1">F231</strain>
    </source>
</reference>
<protein>
    <submittedName>
        <fullName evidence="1">Uncharacterized protein</fullName>
    </submittedName>
</protein>
<accession>A0AAN7MLC3</accession>
<proteinExistence type="predicted"/>
<comment type="caution">
    <text evidence="1">The sequence shown here is derived from an EMBL/GenBank/DDBJ whole genome shotgun (WGS) entry which is preliminary data.</text>
</comment>
<dbReference type="Proteomes" id="UP001346149">
    <property type="component" value="Unassembled WGS sequence"/>
</dbReference>
<name>A0AAN7MLC3_TRANT</name>
<dbReference type="EMBL" id="JAXQNO010000006">
    <property type="protein sequence ID" value="KAK4797061.1"/>
    <property type="molecule type" value="Genomic_DNA"/>
</dbReference>
<dbReference type="AlphaFoldDB" id="A0AAN7MLC3"/>
<organism evidence="1 2">
    <name type="scientific">Trapa natans</name>
    <name type="common">Water chestnut</name>
    <dbReference type="NCBI Taxonomy" id="22666"/>
    <lineage>
        <taxon>Eukaryota</taxon>
        <taxon>Viridiplantae</taxon>
        <taxon>Streptophyta</taxon>
        <taxon>Embryophyta</taxon>
        <taxon>Tracheophyta</taxon>
        <taxon>Spermatophyta</taxon>
        <taxon>Magnoliopsida</taxon>
        <taxon>eudicotyledons</taxon>
        <taxon>Gunneridae</taxon>
        <taxon>Pentapetalae</taxon>
        <taxon>rosids</taxon>
        <taxon>malvids</taxon>
        <taxon>Myrtales</taxon>
        <taxon>Lythraceae</taxon>
        <taxon>Trapa</taxon>
    </lineage>
</organism>
<sequence>MPGSKEDKEMATARKKGKISGVLCEVESVTRRRLQTELYWEVDYTRRRRGGDPDGFVCKRLSSTGEVRNKRALKAETKGSERRAVGVQTLNLRGSDRTGQLARSIKPELVMWGEGNEKLPIICAPSRSDCHKRIRTHSMLCPDMVSGTGLHVEKTESIGLLPPISMSSERDDWTSTALRFENRTGCFCSVAIAARKALRRRRAIKKPALILLQRYGRKKMLTS</sequence>